<dbReference type="Pfam" id="PF00106">
    <property type="entry name" value="adh_short"/>
    <property type="match status" value="1"/>
</dbReference>
<gene>
    <name evidence="1" type="ORF">DFJ67_3620</name>
</gene>
<dbReference type="OrthoDB" id="3178062at2"/>
<sequence length="293" mass="30847">MECGKPHVVVTGASTGIGRATAERLAGSGWHVFAGVRREADAARLAAGAITPLILDVTREDQVKAAVVAVEQHVGPAGLAGLVDNAGIGVTWPLELLPLEALRQQFEVNVVGQVAVTQGFLPLLRRARGRIVVIGSIGDRMNLPFGGPLGASKSALGALTESLRQELAPFGVRVVLLAPASIHTEAVDKVEQGAHQAVASFPPDLRDLYADTYLGMVARALARERAGSPPDVVAAVVAKALSARRPRARYLAGKDARLLATIGRWLPIRAQDALRRRIFHLPAPGSLTQRGPS</sequence>
<dbReference type="PRINTS" id="PR00081">
    <property type="entry name" value="GDHRDH"/>
</dbReference>
<accession>A0A3D9ZJK6</accession>
<dbReference type="SUPFAM" id="SSF51735">
    <property type="entry name" value="NAD(P)-binding Rossmann-fold domains"/>
    <property type="match status" value="1"/>
</dbReference>
<dbReference type="AlphaFoldDB" id="A0A3D9ZJK6"/>
<dbReference type="Proteomes" id="UP000256913">
    <property type="component" value="Unassembled WGS sequence"/>
</dbReference>
<reference evidence="1 2" key="1">
    <citation type="submission" date="2018-08" db="EMBL/GenBank/DDBJ databases">
        <title>Sequencing the genomes of 1000 actinobacteria strains.</title>
        <authorList>
            <person name="Klenk H.-P."/>
        </authorList>
    </citation>
    <scope>NUCLEOTIDE SEQUENCE [LARGE SCALE GENOMIC DNA]</scope>
    <source>
        <strain evidence="1 2">DSM 44099</strain>
    </source>
</reference>
<proteinExistence type="predicted"/>
<dbReference type="PANTHER" id="PTHR43313">
    <property type="entry name" value="SHORT-CHAIN DEHYDROGENASE/REDUCTASE FAMILY 9C"/>
    <property type="match status" value="1"/>
</dbReference>
<evidence type="ECO:0000313" key="1">
    <source>
        <dbReference type="EMBL" id="REF97616.1"/>
    </source>
</evidence>
<dbReference type="PANTHER" id="PTHR43313:SF1">
    <property type="entry name" value="3BETA-HYDROXYSTEROID DEHYDROGENASE DHS-16"/>
    <property type="match status" value="1"/>
</dbReference>
<dbReference type="EMBL" id="QUMQ01000001">
    <property type="protein sequence ID" value="REF97616.1"/>
    <property type="molecule type" value="Genomic_DNA"/>
</dbReference>
<keyword evidence="2" id="KW-1185">Reference proteome</keyword>
<protein>
    <submittedName>
        <fullName evidence="1">NADP-dependent 3-hydroxy acid dehydrogenase YdfG</fullName>
    </submittedName>
</protein>
<dbReference type="GO" id="GO:0008202">
    <property type="term" value="P:steroid metabolic process"/>
    <property type="evidence" value="ECO:0007669"/>
    <property type="project" value="TreeGrafter"/>
</dbReference>
<dbReference type="InterPro" id="IPR036291">
    <property type="entry name" value="NAD(P)-bd_dom_sf"/>
</dbReference>
<dbReference type="GO" id="GO:0016491">
    <property type="term" value="F:oxidoreductase activity"/>
    <property type="evidence" value="ECO:0007669"/>
    <property type="project" value="TreeGrafter"/>
</dbReference>
<evidence type="ECO:0000313" key="2">
    <source>
        <dbReference type="Proteomes" id="UP000256913"/>
    </source>
</evidence>
<dbReference type="Gene3D" id="3.40.50.720">
    <property type="entry name" value="NAD(P)-binding Rossmann-like Domain"/>
    <property type="match status" value="1"/>
</dbReference>
<dbReference type="InterPro" id="IPR002347">
    <property type="entry name" value="SDR_fam"/>
</dbReference>
<organism evidence="1 2">
    <name type="scientific">Asanoa ferruginea</name>
    <dbReference type="NCBI Taxonomy" id="53367"/>
    <lineage>
        <taxon>Bacteria</taxon>
        <taxon>Bacillati</taxon>
        <taxon>Actinomycetota</taxon>
        <taxon>Actinomycetes</taxon>
        <taxon>Micromonosporales</taxon>
        <taxon>Micromonosporaceae</taxon>
        <taxon>Asanoa</taxon>
    </lineage>
</organism>
<comment type="caution">
    <text evidence="1">The sequence shown here is derived from an EMBL/GenBank/DDBJ whole genome shotgun (WGS) entry which is preliminary data.</text>
</comment>
<name>A0A3D9ZJK6_9ACTN</name>